<dbReference type="Proteomes" id="UP001303046">
    <property type="component" value="Unassembled WGS sequence"/>
</dbReference>
<organism evidence="1 2">
    <name type="scientific">Necator americanus</name>
    <name type="common">Human hookworm</name>
    <dbReference type="NCBI Taxonomy" id="51031"/>
    <lineage>
        <taxon>Eukaryota</taxon>
        <taxon>Metazoa</taxon>
        <taxon>Ecdysozoa</taxon>
        <taxon>Nematoda</taxon>
        <taxon>Chromadorea</taxon>
        <taxon>Rhabditida</taxon>
        <taxon>Rhabditina</taxon>
        <taxon>Rhabditomorpha</taxon>
        <taxon>Strongyloidea</taxon>
        <taxon>Ancylostomatidae</taxon>
        <taxon>Bunostominae</taxon>
        <taxon>Necator</taxon>
    </lineage>
</organism>
<protein>
    <submittedName>
        <fullName evidence="1">Uncharacterized protein</fullName>
    </submittedName>
</protein>
<comment type="caution">
    <text evidence="1">The sequence shown here is derived from an EMBL/GenBank/DDBJ whole genome shotgun (WGS) entry which is preliminary data.</text>
</comment>
<evidence type="ECO:0000313" key="1">
    <source>
        <dbReference type="EMBL" id="KAK6761785.1"/>
    </source>
</evidence>
<evidence type="ECO:0000313" key="2">
    <source>
        <dbReference type="Proteomes" id="UP001303046"/>
    </source>
</evidence>
<reference evidence="1 2" key="1">
    <citation type="submission" date="2023-08" db="EMBL/GenBank/DDBJ databases">
        <title>A Necator americanus chromosomal reference genome.</title>
        <authorList>
            <person name="Ilik V."/>
            <person name="Petrzelkova K.J."/>
            <person name="Pardy F."/>
            <person name="Fuh T."/>
            <person name="Niatou-Singa F.S."/>
            <person name="Gouil Q."/>
            <person name="Baker L."/>
            <person name="Ritchie M.E."/>
            <person name="Jex A.R."/>
            <person name="Gazzola D."/>
            <person name="Li H."/>
            <person name="Toshio Fujiwara R."/>
            <person name="Zhan B."/>
            <person name="Aroian R.V."/>
            <person name="Pafco B."/>
            <person name="Schwarz E.M."/>
        </authorList>
    </citation>
    <scope>NUCLEOTIDE SEQUENCE [LARGE SCALE GENOMIC DNA]</scope>
    <source>
        <strain evidence="1 2">Aroian</strain>
        <tissue evidence="1">Whole animal</tissue>
    </source>
</reference>
<gene>
    <name evidence="1" type="primary">Necator_chrX.g22917</name>
    <name evidence="1" type="ORF">RB195_022754</name>
</gene>
<name>A0ABR1EGP0_NECAM</name>
<proteinExistence type="predicted"/>
<accession>A0ABR1EGP0</accession>
<keyword evidence="2" id="KW-1185">Reference proteome</keyword>
<sequence length="125" mass="13204">MQSSSSITVASADQASDPYIMIGGIEDSSVGGSLLAAVYVCLWACTSSGTDGACQLNKVLKCSLQMGNVASPTAAPLTVFKTDLPCRASVDVELLFLQPYYKAEKNWAVVGIECDIPDKSRFSDI</sequence>
<dbReference type="EMBL" id="JAVFWL010000006">
    <property type="protein sequence ID" value="KAK6761785.1"/>
    <property type="molecule type" value="Genomic_DNA"/>
</dbReference>